<name>A0A182KJ10_9DIPT</name>
<dbReference type="Proteomes" id="UP000075881">
    <property type="component" value="Unassembled WGS sequence"/>
</dbReference>
<dbReference type="EnsemblMetazoa" id="ACHR014414-RA">
    <property type="protein sequence ID" value="ACHR014414-PA"/>
    <property type="gene ID" value="ACHR014414"/>
</dbReference>
<evidence type="ECO:0000313" key="2">
    <source>
        <dbReference type="Proteomes" id="UP000075881"/>
    </source>
</evidence>
<organism evidence="1 2">
    <name type="scientific">Anopheles christyi</name>
    <dbReference type="NCBI Taxonomy" id="43041"/>
    <lineage>
        <taxon>Eukaryota</taxon>
        <taxon>Metazoa</taxon>
        <taxon>Ecdysozoa</taxon>
        <taxon>Arthropoda</taxon>
        <taxon>Hexapoda</taxon>
        <taxon>Insecta</taxon>
        <taxon>Pterygota</taxon>
        <taxon>Neoptera</taxon>
        <taxon>Endopterygota</taxon>
        <taxon>Diptera</taxon>
        <taxon>Nematocera</taxon>
        <taxon>Culicoidea</taxon>
        <taxon>Culicidae</taxon>
        <taxon>Anophelinae</taxon>
        <taxon>Anopheles</taxon>
    </lineage>
</organism>
<proteinExistence type="predicted"/>
<accession>A0A182KJ10</accession>
<reference evidence="2" key="1">
    <citation type="submission" date="2013-03" db="EMBL/GenBank/DDBJ databases">
        <title>The Genome Sequence of Anopheles christyi ACHKN1017.</title>
        <authorList>
            <consortium name="The Broad Institute Genomics Platform"/>
            <person name="Neafsey D.E."/>
            <person name="Besansky N."/>
            <person name="Walker B."/>
            <person name="Young S.K."/>
            <person name="Zeng Q."/>
            <person name="Gargeya S."/>
            <person name="Fitzgerald M."/>
            <person name="Haas B."/>
            <person name="Abouelleil A."/>
            <person name="Allen A.W."/>
            <person name="Alvarado L."/>
            <person name="Arachchi H.M."/>
            <person name="Berlin A.M."/>
            <person name="Chapman S.B."/>
            <person name="Gainer-Dewar J."/>
            <person name="Goldberg J."/>
            <person name="Griggs A."/>
            <person name="Gujja S."/>
            <person name="Hansen M."/>
            <person name="Howarth C."/>
            <person name="Imamovic A."/>
            <person name="Ireland A."/>
            <person name="Larimer J."/>
            <person name="McCowan C."/>
            <person name="Murphy C."/>
            <person name="Pearson M."/>
            <person name="Poon T.W."/>
            <person name="Priest M."/>
            <person name="Roberts A."/>
            <person name="Saif S."/>
            <person name="Shea T."/>
            <person name="Sisk P."/>
            <person name="Sykes S."/>
            <person name="Wortman J."/>
            <person name="Nusbaum C."/>
            <person name="Birren B."/>
        </authorList>
    </citation>
    <scope>NUCLEOTIDE SEQUENCE [LARGE SCALE GENOMIC DNA]</scope>
    <source>
        <strain evidence="2">ACHKN1017</strain>
    </source>
</reference>
<dbReference type="AlphaFoldDB" id="A0A182KJ10"/>
<evidence type="ECO:0000313" key="1">
    <source>
        <dbReference type="EnsemblMetazoa" id="ACHR014414-PA"/>
    </source>
</evidence>
<keyword evidence="2" id="KW-1185">Reference proteome</keyword>
<sequence>MLLLRLLLNATTEALRGLQMKLLLHLLLYVGRHMILVGVPRHTVQLTHRKVQSRLDRNTFPGWWYVRFQWVGRWPERRRLGTARLGRRMAIELLHLRKVLLEPELMLIVRDGRGVLGQDQGGRERLAPIDDTFVGETRMSTVVLRQLGVQLGRLRLNDRDGAVLDGCVRCGWLMYRARRFRDRLRKVSSVRVCIYKGQRNVRAQLLGLGCARWVLRRQIEPLALVRWYFGRMVQW</sequence>
<protein>
    <submittedName>
        <fullName evidence="1">Uncharacterized protein</fullName>
    </submittedName>
</protein>
<reference evidence="1" key="2">
    <citation type="submission" date="2020-05" db="UniProtKB">
        <authorList>
            <consortium name="EnsemblMetazoa"/>
        </authorList>
    </citation>
    <scope>IDENTIFICATION</scope>
    <source>
        <strain evidence="1">ACHKN1017</strain>
    </source>
</reference>
<dbReference type="VEuPathDB" id="VectorBase:ACHR014414"/>